<dbReference type="AlphaFoldDB" id="A0A3S0CDM9"/>
<sequence>MNEVKRTYYINVGTGEVLEDPTTLDYQFEIQATEEDLAKLQELLEEVDNTSQNSYGATWLPWKVYYSVPQDQEYDYYLTEVYRAIHRLGNEHTRRHIESMNVLNQGV</sequence>
<proteinExistence type="predicted"/>
<gene>
    <name evidence="1" type="ORF">EJQ19_07685</name>
</gene>
<evidence type="ECO:0008006" key="3">
    <source>
        <dbReference type="Google" id="ProtNLM"/>
    </source>
</evidence>
<organism evidence="1 2">
    <name type="scientific">Paenibacillus whitsoniae</name>
    <dbReference type="NCBI Taxonomy" id="2496558"/>
    <lineage>
        <taxon>Bacteria</taxon>
        <taxon>Bacillati</taxon>
        <taxon>Bacillota</taxon>
        <taxon>Bacilli</taxon>
        <taxon>Bacillales</taxon>
        <taxon>Paenibacillaceae</taxon>
        <taxon>Paenibacillus</taxon>
    </lineage>
</organism>
<dbReference type="EMBL" id="RXHU01000019">
    <property type="protein sequence ID" value="RTE10371.1"/>
    <property type="molecule type" value="Genomic_DNA"/>
</dbReference>
<comment type="caution">
    <text evidence="1">The sequence shown here is derived from an EMBL/GenBank/DDBJ whole genome shotgun (WGS) entry which is preliminary data.</text>
</comment>
<reference evidence="1 2" key="1">
    <citation type="submission" date="2018-12" db="EMBL/GenBank/DDBJ databases">
        <title>Bacillus ochoae sp. nov., Paenibacillus whitsoniae sp. nov., Paenibacillus spiritus sp. nov. Isolated from the Mars Exploration Rover during spacecraft assembly.</title>
        <authorList>
            <person name="Seuylemezian A."/>
            <person name="Vaishampayan P."/>
        </authorList>
    </citation>
    <scope>NUCLEOTIDE SEQUENCE [LARGE SCALE GENOMIC DNA]</scope>
    <source>
        <strain evidence="1 2">MER 54</strain>
    </source>
</reference>
<evidence type="ECO:0000313" key="1">
    <source>
        <dbReference type="EMBL" id="RTE10371.1"/>
    </source>
</evidence>
<keyword evidence="2" id="KW-1185">Reference proteome</keyword>
<dbReference type="RefSeq" id="WP_126140624.1">
    <property type="nucleotide sequence ID" value="NZ_RXHU01000019.1"/>
</dbReference>
<name>A0A3S0CDM9_9BACL</name>
<protein>
    <recommendedName>
        <fullName evidence="3">Hydrolase</fullName>
    </recommendedName>
</protein>
<dbReference type="OrthoDB" id="2706506at2"/>
<accession>A0A3S0CDM9</accession>
<evidence type="ECO:0000313" key="2">
    <source>
        <dbReference type="Proteomes" id="UP000276128"/>
    </source>
</evidence>
<dbReference type="Proteomes" id="UP000276128">
    <property type="component" value="Unassembled WGS sequence"/>
</dbReference>